<dbReference type="RefSeq" id="WP_118277591.1">
    <property type="nucleotide sequence ID" value="NZ_AP019695.1"/>
</dbReference>
<dbReference type="AlphaFoldDB" id="A0A6N4TI03"/>
<sequence length="512" mass="60164">MQVEKQILKLRFENKSQRQIALALKVSRNTVSKVFKAADQAQLYWDKAQNLDDKSIHELLFPDSQFIPDMKKPDFDYVHKELLKPGVTLSGLWEEYVQECKDAHQPFYHRSYFFSMYQSYVKQNNLTMHINHKPGDKIMVDWDGKTLSVFDRLTGEEHKVYLFVATLPFSMYSYVQPCMTMKQEDWIQAHINMYNFFGGVSRILVPDNLKTGVTFHKKYDDPVLNKAYQEMADHYGTTIIPARVRKPKDKAAVEGSVGNITNHIISRLRNRKFFDIATLNNAVQKELNRFNENPFQKREGSRKSVFMEEEADYLIPLPAVPFEISEWKTATVQLNYHIQVDKMNYSVPYEYVGKRVEVRMTRNIIEVFYKGTRISSHRRLYGRKNQYSTTEDHMPKNHKLYQWNAQRFQKWAATIGPSTYEVITKHINRYKVEEQSYKGCLSLLKLSDRYTAERLERACQLALEHISIPSYKNIRLILESGQDLVKKEKSNSTENNEHAFVRGSEYYGGKIK</sequence>
<dbReference type="GO" id="GO:0003676">
    <property type="term" value="F:nucleic acid binding"/>
    <property type="evidence" value="ECO:0007669"/>
    <property type="project" value="InterPro"/>
</dbReference>
<evidence type="ECO:0000313" key="5">
    <source>
        <dbReference type="Proteomes" id="UP000464754"/>
    </source>
</evidence>
<dbReference type="InterPro" id="IPR001584">
    <property type="entry name" value="Integrase_cat-core"/>
</dbReference>
<evidence type="ECO:0000259" key="2">
    <source>
        <dbReference type="PROSITE" id="PS50994"/>
    </source>
</evidence>
<reference evidence="5" key="1">
    <citation type="submission" date="2019-05" db="EMBL/GenBank/DDBJ databases">
        <title>Complete genome sequencing of Absiella argi strain JCM 30884.</title>
        <authorList>
            <person name="Sakamoto M."/>
            <person name="Murakami T."/>
            <person name="Mori H."/>
        </authorList>
    </citation>
    <scope>NUCLEOTIDE SEQUENCE [LARGE SCALE GENOMIC DNA]</scope>
    <source>
        <strain evidence="5">JCM 30884</strain>
    </source>
</reference>
<evidence type="ECO:0000256" key="1">
    <source>
        <dbReference type="ARBA" id="ARBA00009277"/>
    </source>
</evidence>
<dbReference type="InterPro" id="IPR036397">
    <property type="entry name" value="RNaseH_sf"/>
</dbReference>
<proteinExistence type="inferred from homology"/>
<dbReference type="Gene3D" id="3.30.420.10">
    <property type="entry name" value="Ribonuclease H-like superfamily/Ribonuclease H"/>
    <property type="match status" value="1"/>
</dbReference>
<dbReference type="KEGG" id="aarg:Aargi30884_11920"/>
<evidence type="ECO:0000313" key="4">
    <source>
        <dbReference type="EMBL" id="BBK22846.1"/>
    </source>
</evidence>
<organism evidence="4 5">
    <name type="scientific">Amedibacterium intestinale</name>
    <dbReference type="NCBI Taxonomy" id="2583452"/>
    <lineage>
        <taxon>Bacteria</taxon>
        <taxon>Bacillati</taxon>
        <taxon>Bacillota</taxon>
        <taxon>Erysipelotrichia</taxon>
        <taxon>Erysipelotrichales</taxon>
        <taxon>Erysipelotrichaceae</taxon>
        <taxon>Amedibacterium</taxon>
    </lineage>
</organism>
<dbReference type="EMBL" id="AP019695">
    <property type="protein sequence ID" value="BBK22846.1"/>
    <property type="molecule type" value="Genomic_DNA"/>
</dbReference>
<dbReference type="InterPro" id="IPR054353">
    <property type="entry name" value="IstA-like_C"/>
</dbReference>
<accession>A0A6N4TI03</accession>
<protein>
    <submittedName>
        <fullName evidence="4">Integrase</fullName>
    </submittedName>
</protein>
<dbReference type="SUPFAM" id="SSF53098">
    <property type="entry name" value="Ribonuclease H-like"/>
    <property type="match status" value="1"/>
</dbReference>
<reference evidence="4" key="2">
    <citation type="journal article" date="2020" name="Int. J. Syst. Evol. Microbiol.">
        <title>Amedibacterium intestinale gen. nov., sp. nov., isolated from human faeces, and reclassification of Eubacterium dolichum Moore et al. 1976 (Approved Lists 1980) as Amedibacillus dolichus gen. nov., comb. nov.</title>
        <authorList>
            <person name="Ikeyama N."/>
            <person name="Toyoda A."/>
            <person name="Morohoshi S."/>
            <person name="Kunihiro T."/>
            <person name="Murakami T."/>
            <person name="Mori H."/>
            <person name="Iino T."/>
            <person name="Ohkuma M."/>
            <person name="Sakamoto M."/>
        </authorList>
    </citation>
    <scope>NUCLEOTIDE SEQUENCE</scope>
    <source>
        <strain evidence="4">JCM 30884</strain>
    </source>
</reference>
<dbReference type="Proteomes" id="UP000464754">
    <property type="component" value="Chromosome"/>
</dbReference>
<dbReference type="PANTHER" id="PTHR35004:SF8">
    <property type="entry name" value="TRANSPOSASE RV3428C-RELATED"/>
    <property type="match status" value="1"/>
</dbReference>
<feature type="domain" description="Integrase catalytic" evidence="2">
    <location>
        <begin position="130"/>
        <end position="311"/>
    </location>
</feature>
<keyword evidence="5" id="KW-1185">Reference proteome</keyword>
<dbReference type="KEGG" id="aarg:Aargi30884_17490"/>
<name>A0A6N4TI03_9FIRM</name>
<gene>
    <name evidence="3" type="ORF">Aargi30884_11920</name>
    <name evidence="4" type="ORF">Aargi30884_17490</name>
</gene>
<dbReference type="EMBL" id="AP019695">
    <property type="protein sequence ID" value="BBK22289.1"/>
    <property type="molecule type" value="Genomic_DNA"/>
</dbReference>
<dbReference type="InterPro" id="IPR012337">
    <property type="entry name" value="RNaseH-like_sf"/>
</dbReference>
<evidence type="ECO:0000313" key="3">
    <source>
        <dbReference type="EMBL" id="BBK22289.1"/>
    </source>
</evidence>
<dbReference type="PROSITE" id="PS50994">
    <property type="entry name" value="INTEGRASE"/>
    <property type="match status" value="1"/>
</dbReference>
<dbReference type="GO" id="GO:0015074">
    <property type="term" value="P:DNA integration"/>
    <property type="evidence" value="ECO:0007669"/>
    <property type="project" value="InterPro"/>
</dbReference>
<dbReference type="PANTHER" id="PTHR35004">
    <property type="entry name" value="TRANSPOSASE RV3428C-RELATED"/>
    <property type="match status" value="1"/>
</dbReference>
<dbReference type="NCBIfam" id="NF033546">
    <property type="entry name" value="transpos_IS21"/>
    <property type="match status" value="1"/>
</dbReference>
<dbReference type="Pfam" id="PF22483">
    <property type="entry name" value="Mu-transpos_C_2"/>
    <property type="match status" value="1"/>
</dbReference>
<comment type="similarity">
    <text evidence="1">Belongs to the transposase IS21/IS408/IS1162 family.</text>
</comment>